<comment type="caution">
    <text evidence="1">The sequence shown here is derived from an EMBL/GenBank/DDBJ whole genome shotgun (WGS) entry which is preliminary data.</text>
</comment>
<name>A0A9K3DXR6_HELAN</name>
<organism evidence="1 2">
    <name type="scientific">Helianthus annuus</name>
    <name type="common">Common sunflower</name>
    <dbReference type="NCBI Taxonomy" id="4232"/>
    <lineage>
        <taxon>Eukaryota</taxon>
        <taxon>Viridiplantae</taxon>
        <taxon>Streptophyta</taxon>
        <taxon>Embryophyta</taxon>
        <taxon>Tracheophyta</taxon>
        <taxon>Spermatophyta</taxon>
        <taxon>Magnoliopsida</taxon>
        <taxon>eudicotyledons</taxon>
        <taxon>Gunneridae</taxon>
        <taxon>Pentapetalae</taxon>
        <taxon>asterids</taxon>
        <taxon>campanulids</taxon>
        <taxon>Asterales</taxon>
        <taxon>Asteraceae</taxon>
        <taxon>Asteroideae</taxon>
        <taxon>Heliantheae alliance</taxon>
        <taxon>Heliantheae</taxon>
        <taxon>Helianthus</taxon>
    </lineage>
</organism>
<dbReference type="Proteomes" id="UP000215914">
    <property type="component" value="Unassembled WGS sequence"/>
</dbReference>
<proteinExistence type="predicted"/>
<evidence type="ECO:0000313" key="2">
    <source>
        <dbReference type="Proteomes" id="UP000215914"/>
    </source>
</evidence>
<reference evidence="1" key="2">
    <citation type="submission" date="2020-06" db="EMBL/GenBank/DDBJ databases">
        <title>Helianthus annuus Genome sequencing and assembly Release 2.</title>
        <authorList>
            <person name="Gouzy J."/>
            <person name="Langlade N."/>
            <person name="Munos S."/>
        </authorList>
    </citation>
    <scope>NUCLEOTIDE SEQUENCE</scope>
    <source>
        <tissue evidence="1">Leaves</tissue>
    </source>
</reference>
<sequence length="48" mass="5444">MLNSDVVWVTQLRCTGVGVHRCRPENLWQPDVVNGSLYMFPSLTPAKK</sequence>
<accession>A0A9K3DXR6</accession>
<keyword evidence="2" id="KW-1185">Reference proteome</keyword>
<gene>
    <name evidence="1" type="ORF">HanXRQr2_Chr16g0777401</name>
</gene>
<dbReference type="Gramene" id="mRNA:HanXRQr2_Chr16g0777401">
    <property type="protein sequence ID" value="mRNA:HanXRQr2_Chr16g0777401"/>
    <property type="gene ID" value="HanXRQr2_Chr16g0777401"/>
</dbReference>
<reference evidence="1" key="1">
    <citation type="journal article" date="2017" name="Nature">
        <title>The sunflower genome provides insights into oil metabolism, flowering and Asterid evolution.</title>
        <authorList>
            <person name="Badouin H."/>
            <person name="Gouzy J."/>
            <person name="Grassa C.J."/>
            <person name="Murat F."/>
            <person name="Staton S.E."/>
            <person name="Cottret L."/>
            <person name="Lelandais-Briere C."/>
            <person name="Owens G.L."/>
            <person name="Carrere S."/>
            <person name="Mayjonade B."/>
            <person name="Legrand L."/>
            <person name="Gill N."/>
            <person name="Kane N.C."/>
            <person name="Bowers J.E."/>
            <person name="Hubner S."/>
            <person name="Bellec A."/>
            <person name="Berard A."/>
            <person name="Berges H."/>
            <person name="Blanchet N."/>
            <person name="Boniface M.C."/>
            <person name="Brunel D."/>
            <person name="Catrice O."/>
            <person name="Chaidir N."/>
            <person name="Claudel C."/>
            <person name="Donnadieu C."/>
            <person name="Faraut T."/>
            <person name="Fievet G."/>
            <person name="Helmstetter N."/>
            <person name="King M."/>
            <person name="Knapp S.J."/>
            <person name="Lai Z."/>
            <person name="Le Paslier M.C."/>
            <person name="Lippi Y."/>
            <person name="Lorenzon L."/>
            <person name="Mandel J.R."/>
            <person name="Marage G."/>
            <person name="Marchand G."/>
            <person name="Marquand E."/>
            <person name="Bret-Mestries E."/>
            <person name="Morien E."/>
            <person name="Nambeesan S."/>
            <person name="Nguyen T."/>
            <person name="Pegot-Espagnet P."/>
            <person name="Pouilly N."/>
            <person name="Raftis F."/>
            <person name="Sallet E."/>
            <person name="Schiex T."/>
            <person name="Thomas J."/>
            <person name="Vandecasteele C."/>
            <person name="Vares D."/>
            <person name="Vear F."/>
            <person name="Vautrin S."/>
            <person name="Crespi M."/>
            <person name="Mangin B."/>
            <person name="Burke J.M."/>
            <person name="Salse J."/>
            <person name="Munos S."/>
            <person name="Vincourt P."/>
            <person name="Rieseberg L.H."/>
            <person name="Langlade N.B."/>
        </authorList>
    </citation>
    <scope>NUCLEOTIDE SEQUENCE</scope>
    <source>
        <tissue evidence="1">Leaves</tissue>
    </source>
</reference>
<dbReference type="AlphaFoldDB" id="A0A9K3DXR6"/>
<dbReference type="EMBL" id="MNCJ02000331">
    <property type="protein sequence ID" value="KAF5762499.1"/>
    <property type="molecule type" value="Genomic_DNA"/>
</dbReference>
<protein>
    <submittedName>
        <fullName evidence="1">Uncharacterized protein</fullName>
    </submittedName>
</protein>
<evidence type="ECO:0000313" key="1">
    <source>
        <dbReference type="EMBL" id="KAF5762499.1"/>
    </source>
</evidence>